<dbReference type="AlphaFoldDB" id="A0A221UWR2"/>
<proteinExistence type="predicted"/>
<dbReference type="Pfam" id="PF26622">
    <property type="entry name" value="DUF8199"/>
    <property type="match status" value="1"/>
</dbReference>
<dbReference type="Proteomes" id="UP000204551">
    <property type="component" value="Chromosome"/>
</dbReference>
<evidence type="ECO:0000313" key="1">
    <source>
        <dbReference type="EMBL" id="ASO05829.1"/>
    </source>
</evidence>
<sequence length="126" mass="14368">MALLVLFSTFSFTVEQHYCGDTLVDFSMFGKAESCGMDIQQLSNSHDDNLKKIGCCEDETLSVLGLDDLKVSLEKLNFEQHKFVVSFVYSYLNLFEGLQENIVPFNHYPPPLLVKDIPILHQTFLI</sequence>
<protein>
    <submittedName>
        <fullName evidence="1">Secreted protein</fullName>
    </submittedName>
</protein>
<name>A0A221UWR2_9FLAO</name>
<dbReference type="NCBIfam" id="NF047658">
    <property type="entry name" value="HYC_CC_PP"/>
    <property type="match status" value="1"/>
</dbReference>
<accession>A0A221UWR2</accession>
<dbReference type="KEGG" id="aalg:AREALGSMS7_02381"/>
<dbReference type="RefSeq" id="WP_232514111.1">
    <property type="nucleotide sequence ID" value="NZ_CP022515.1"/>
</dbReference>
<evidence type="ECO:0000313" key="2">
    <source>
        <dbReference type="Proteomes" id="UP000204551"/>
    </source>
</evidence>
<dbReference type="InterPro" id="IPR058060">
    <property type="entry name" value="HYC_CC_PP"/>
</dbReference>
<dbReference type="EMBL" id="CP022515">
    <property type="protein sequence ID" value="ASO05829.1"/>
    <property type="molecule type" value="Genomic_DNA"/>
</dbReference>
<organism evidence="1 2">
    <name type="scientific">Arenibacter algicola</name>
    <dbReference type="NCBI Taxonomy" id="616991"/>
    <lineage>
        <taxon>Bacteria</taxon>
        <taxon>Pseudomonadati</taxon>
        <taxon>Bacteroidota</taxon>
        <taxon>Flavobacteriia</taxon>
        <taxon>Flavobacteriales</taxon>
        <taxon>Flavobacteriaceae</taxon>
        <taxon>Arenibacter</taxon>
    </lineage>
</organism>
<gene>
    <name evidence="1" type="ORF">AREALGSMS7_02381</name>
</gene>
<reference evidence="1 2" key="1">
    <citation type="submission" date="2017-07" db="EMBL/GenBank/DDBJ databases">
        <title>Genome Sequence of Arenibacter algicola Strain SMS7 Isolated from a culture of the Diatom Skeletonema marinoi.</title>
        <authorList>
            <person name="Topel M."/>
            <person name="Pinder M.I.M."/>
            <person name="Johansson O.N."/>
            <person name="Kourtchenko O."/>
            <person name="Godhe A."/>
            <person name="Clarke A.K."/>
        </authorList>
    </citation>
    <scope>NUCLEOTIDE SEQUENCE [LARGE SCALE GENOMIC DNA]</scope>
    <source>
        <strain evidence="1 2">SMS7</strain>
    </source>
</reference>
<dbReference type="InterPro" id="IPR058512">
    <property type="entry name" value="DUF8199"/>
</dbReference>